<dbReference type="InterPro" id="IPR049696">
    <property type="entry name" value="HVO_0649-like"/>
</dbReference>
<organism evidence="1 2">
    <name type="scientific">Halopelagius fulvigenes</name>
    <dbReference type="NCBI Taxonomy" id="1198324"/>
    <lineage>
        <taxon>Archaea</taxon>
        <taxon>Methanobacteriati</taxon>
        <taxon>Methanobacteriota</taxon>
        <taxon>Stenosarchaea group</taxon>
        <taxon>Halobacteria</taxon>
        <taxon>Halobacteriales</taxon>
        <taxon>Haloferacaceae</taxon>
    </lineage>
</organism>
<dbReference type="AlphaFoldDB" id="A0ABD5U0X6"/>
<evidence type="ECO:0000313" key="2">
    <source>
        <dbReference type="Proteomes" id="UP001596408"/>
    </source>
</evidence>
<name>A0ABD5U0X6_9EURY</name>
<reference evidence="1 2" key="1">
    <citation type="journal article" date="2019" name="Int. J. Syst. Evol. Microbiol.">
        <title>The Global Catalogue of Microorganisms (GCM) 10K type strain sequencing project: providing services to taxonomists for standard genome sequencing and annotation.</title>
        <authorList>
            <consortium name="The Broad Institute Genomics Platform"/>
            <consortium name="The Broad Institute Genome Sequencing Center for Infectious Disease"/>
            <person name="Wu L."/>
            <person name="Ma J."/>
        </authorList>
    </citation>
    <scope>NUCLEOTIDE SEQUENCE [LARGE SCALE GENOMIC DNA]</scope>
    <source>
        <strain evidence="1 2">YIM 94188</strain>
    </source>
</reference>
<gene>
    <name evidence="1" type="ORF">ACFQEV_16070</name>
</gene>
<accession>A0ABD5U0X6</accession>
<proteinExistence type="predicted"/>
<evidence type="ECO:0000313" key="1">
    <source>
        <dbReference type="EMBL" id="MFC6826501.1"/>
    </source>
</evidence>
<dbReference type="NCBIfam" id="NF041911">
    <property type="entry name" value="HVO_0649"/>
    <property type="match status" value="1"/>
</dbReference>
<dbReference type="Proteomes" id="UP001596408">
    <property type="component" value="Unassembled WGS sequence"/>
</dbReference>
<comment type="caution">
    <text evidence="1">The sequence shown here is derived from an EMBL/GenBank/DDBJ whole genome shotgun (WGS) entry which is preliminary data.</text>
</comment>
<protein>
    <submittedName>
        <fullName evidence="1">HVO_0649 family zinc finger protein</fullName>
    </submittedName>
</protein>
<keyword evidence="2" id="KW-1185">Reference proteome</keyword>
<dbReference type="EMBL" id="JBHSXH010000015">
    <property type="protein sequence ID" value="MFC6826501.1"/>
    <property type="molecule type" value="Genomic_DNA"/>
</dbReference>
<dbReference type="RefSeq" id="WP_379698201.1">
    <property type="nucleotide sequence ID" value="NZ_JBHSXH010000015.1"/>
</dbReference>
<sequence>MATRNRGGGTPLERLRTHYERTRMRCTACGYEDEDGEWTATTTGRRVRYEHVCPSCGTVDTAEIRL</sequence>